<keyword evidence="3" id="KW-0378">Hydrolase</keyword>
<feature type="domain" description="AB hydrolase-1" evidence="2">
    <location>
        <begin position="95"/>
        <end position="353"/>
    </location>
</feature>
<feature type="chain" id="PRO_5007293448" evidence="1">
    <location>
        <begin position="21"/>
        <end position="374"/>
    </location>
</feature>
<dbReference type="Proteomes" id="UP000070501">
    <property type="component" value="Unassembled WGS sequence"/>
</dbReference>
<gene>
    <name evidence="3" type="ORF">Micbo1qcDRAFT_194985</name>
</gene>
<evidence type="ECO:0000313" key="3">
    <source>
        <dbReference type="EMBL" id="KXJ92017.1"/>
    </source>
</evidence>
<dbReference type="GO" id="GO:0016787">
    <property type="term" value="F:hydrolase activity"/>
    <property type="evidence" value="ECO:0007669"/>
    <property type="project" value="UniProtKB-KW"/>
</dbReference>
<organism evidence="3 4">
    <name type="scientific">Microdochium bolleyi</name>
    <dbReference type="NCBI Taxonomy" id="196109"/>
    <lineage>
        <taxon>Eukaryota</taxon>
        <taxon>Fungi</taxon>
        <taxon>Dikarya</taxon>
        <taxon>Ascomycota</taxon>
        <taxon>Pezizomycotina</taxon>
        <taxon>Sordariomycetes</taxon>
        <taxon>Xylariomycetidae</taxon>
        <taxon>Xylariales</taxon>
        <taxon>Microdochiaceae</taxon>
        <taxon>Microdochium</taxon>
    </lineage>
</organism>
<protein>
    <submittedName>
        <fullName evidence="3">Alpha/Beta hydrolase protein</fullName>
    </submittedName>
</protein>
<reference evidence="4" key="1">
    <citation type="submission" date="2016-02" db="EMBL/GenBank/DDBJ databases">
        <title>Draft genome sequence of Microdochium bolleyi, a fungal endophyte of beachgrass.</title>
        <authorList>
            <consortium name="DOE Joint Genome Institute"/>
            <person name="David A.S."/>
            <person name="May G."/>
            <person name="Haridas S."/>
            <person name="Lim J."/>
            <person name="Wang M."/>
            <person name="Labutti K."/>
            <person name="Lipzen A."/>
            <person name="Barry K."/>
            <person name="Grigoriev I.V."/>
        </authorList>
    </citation>
    <scope>NUCLEOTIDE SEQUENCE [LARGE SCALE GENOMIC DNA]</scope>
    <source>
        <strain evidence="4">J235TASD1</strain>
    </source>
</reference>
<dbReference type="InParanoid" id="A0A136J4A6"/>
<dbReference type="OrthoDB" id="190201at2759"/>
<sequence length="374" mass="40642">MARFSLLALLATAYATAVTAKSCTNVTVPVTVSARNGRFDLQPPSNNIDVTDFILKLGRRGANYTQEMYTVSGTYKIAATYCEPKANHQGSVLQVLTHGVGFDRSYWDFPYNNYNYSYVNQALARGYSTFSYDRFGIGQSQHGNPIDVVQSWLEIAILEELTTLLRKGKISGIAAKKPAKVVHVGHSFGSIQSYALAAARPELSDGLVLTGFTQVADYVPWFLFGANFVGVNTLPALAGKYTQPGYIAPQNMSGVHQNFFAPDNFDPKILKTAYALGQPVTYGELLTLGAPASVKSGFTGPVLVITGDYDLPFCGGNCTMPGSTLLENSKPLLSKSSHFETFVVPESGHGLNFEYSWPTTYGKILGFLDAQIRK</sequence>
<dbReference type="AlphaFoldDB" id="A0A136J4A6"/>
<dbReference type="InterPro" id="IPR029058">
    <property type="entry name" value="AB_hydrolase_fold"/>
</dbReference>
<dbReference type="Gene3D" id="3.40.50.1820">
    <property type="entry name" value="alpha/beta hydrolase"/>
    <property type="match status" value="1"/>
</dbReference>
<dbReference type="Pfam" id="PF12697">
    <property type="entry name" value="Abhydrolase_6"/>
    <property type="match status" value="1"/>
</dbReference>
<dbReference type="SUPFAM" id="SSF53474">
    <property type="entry name" value="alpha/beta-Hydrolases"/>
    <property type="match status" value="1"/>
</dbReference>
<keyword evidence="1" id="KW-0732">Signal</keyword>
<name>A0A136J4A6_9PEZI</name>
<proteinExistence type="predicted"/>
<evidence type="ECO:0000313" key="4">
    <source>
        <dbReference type="Proteomes" id="UP000070501"/>
    </source>
</evidence>
<keyword evidence="4" id="KW-1185">Reference proteome</keyword>
<dbReference type="EMBL" id="KQ964249">
    <property type="protein sequence ID" value="KXJ92017.1"/>
    <property type="molecule type" value="Genomic_DNA"/>
</dbReference>
<dbReference type="InterPro" id="IPR000073">
    <property type="entry name" value="AB_hydrolase_1"/>
</dbReference>
<evidence type="ECO:0000259" key="2">
    <source>
        <dbReference type="Pfam" id="PF12697"/>
    </source>
</evidence>
<feature type="signal peptide" evidence="1">
    <location>
        <begin position="1"/>
        <end position="20"/>
    </location>
</feature>
<evidence type="ECO:0000256" key="1">
    <source>
        <dbReference type="SAM" id="SignalP"/>
    </source>
</evidence>
<accession>A0A136J4A6</accession>